<dbReference type="InterPro" id="IPR000847">
    <property type="entry name" value="LysR_HTH_N"/>
</dbReference>
<dbReference type="InterPro" id="IPR036390">
    <property type="entry name" value="WH_DNA-bd_sf"/>
</dbReference>
<keyword evidence="4" id="KW-0804">Transcription</keyword>
<dbReference type="InterPro" id="IPR005119">
    <property type="entry name" value="LysR_subst-bd"/>
</dbReference>
<dbReference type="AlphaFoldDB" id="A0A515EJF7"/>
<dbReference type="InterPro" id="IPR036388">
    <property type="entry name" value="WH-like_DNA-bd_sf"/>
</dbReference>
<dbReference type="Pfam" id="PF00126">
    <property type="entry name" value="HTH_1"/>
    <property type="match status" value="1"/>
</dbReference>
<dbReference type="SUPFAM" id="SSF46785">
    <property type="entry name" value="Winged helix' DNA-binding domain"/>
    <property type="match status" value="1"/>
</dbReference>
<evidence type="ECO:0000313" key="6">
    <source>
        <dbReference type="EMBL" id="QDL52805.1"/>
    </source>
</evidence>
<dbReference type="Gene3D" id="1.10.10.10">
    <property type="entry name" value="Winged helix-like DNA-binding domain superfamily/Winged helix DNA-binding domain"/>
    <property type="match status" value="1"/>
</dbReference>
<evidence type="ECO:0000256" key="4">
    <source>
        <dbReference type="ARBA" id="ARBA00023163"/>
    </source>
</evidence>
<dbReference type="KEGG" id="rhg:EXZ61_00660"/>
<dbReference type="PANTHER" id="PTHR30537">
    <property type="entry name" value="HTH-TYPE TRANSCRIPTIONAL REGULATOR"/>
    <property type="match status" value="1"/>
</dbReference>
<dbReference type="RefSeq" id="WP_142808257.1">
    <property type="nucleotide sequence ID" value="NZ_CP036282.1"/>
</dbReference>
<protein>
    <submittedName>
        <fullName evidence="6">LysR family transcriptional regulator</fullName>
    </submittedName>
</protein>
<name>A0A515EJF7_9BURK</name>
<accession>A0A515EJF7</accession>
<gene>
    <name evidence="6" type="ORF">EXZ61_00660</name>
</gene>
<feature type="domain" description="HTH lysR-type" evidence="5">
    <location>
        <begin position="1"/>
        <end position="58"/>
    </location>
</feature>
<dbReference type="PROSITE" id="PS50931">
    <property type="entry name" value="HTH_LYSR"/>
    <property type="match status" value="1"/>
</dbReference>
<dbReference type="InterPro" id="IPR058163">
    <property type="entry name" value="LysR-type_TF_proteobact-type"/>
</dbReference>
<evidence type="ECO:0000256" key="3">
    <source>
        <dbReference type="ARBA" id="ARBA00023125"/>
    </source>
</evidence>
<organism evidence="6 7">
    <name type="scientific">Rhodoferax aquaticus</name>
    <dbReference type="NCBI Taxonomy" id="2527691"/>
    <lineage>
        <taxon>Bacteria</taxon>
        <taxon>Pseudomonadati</taxon>
        <taxon>Pseudomonadota</taxon>
        <taxon>Betaproteobacteria</taxon>
        <taxon>Burkholderiales</taxon>
        <taxon>Comamonadaceae</taxon>
        <taxon>Rhodoferax</taxon>
    </lineage>
</organism>
<keyword evidence="2" id="KW-0805">Transcription regulation</keyword>
<keyword evidence="3" id="KW-0238">DNA-binding</keyword>
<evidence type="ECO:0000313" key="7">
    <source>
        <dbReference type="Proteomes" id="UP000317365"/>
    </source>
</evidence>
<dbReference type="Pfam" id="PF03466">
    <property type="entry name" value="LysR_substrate"/>
    <property type="match status" value="1"/>
</dbReference>
<evidence type="ECO:0000256" key="1">
    <source>
        <dbReference type="ARBA" id="ARBA00009437"/>
    </source>
</evidence>
<dbReference type="EMBL" id="CP036282">
    <property type="protein sequence ID" value="QDL52805.1"/>
    <property type="molecule type" value="Genomic_DNA"/>
</dbReference>
<sequence>MNPQRLALFSAIVHAGSISKAASGLGMGKSVVSRQLAKLEDELGARLIQRSTRRLTLTEIGELVFAEAQHIDRAVANIEQLTEQHQNEVMGRLRVTCPRPLGQRYLVPLLVEFTALYPKVEINLSVDDRMVDLIAEHIDVALRVAHLEDSTLIARRLCDNPRVLVAAPAYLARKGTPRVPTDLLAHDCLLYCSGARVFDEWSFTHDGATSLLRVPGKLQINDGMALVAAAVAGGGVMVIDRLLVAQELAQGSLVQLLPDYQLRAGQPVYAVYPARPWLAFKTATFLAFLQERLFI</sequence>
<evidence type="ECO:0000259" key="5">
    <source>
        <dbReference type="PROSITE" id="PS50931"/>
    </source>
</evidence>
<dbReference type="Proteomes" id="UP000317365">
    <property type="component" value="Chromosome"/>
</dbReference>
<evidence type="ECO:0000256" key="2">
    <source>
        <dbReference type="ARBA" id="ARBA00023015"/>
    </source>
</evidence>
<dbReference type="PANTHER" id="PTHR30537:SF5">
    <property type="entry name" value="HTH-TYPE TRANSCRIPTIONAL ACTIVATOR TTDR-RELATED"/>
    <property type="match status" value="1"/>
</dbReference>
<reference evidence="7" key="1">
    <citation type="submission" date="2019-02" db="EMBL/GenBank/DDBJ databases">
        <title>Complete genome sequence of Rhodoferax sp. Gr-4.</title>
        <authorList>
            <person name="Jin L."/>
        </authorList>
    </citation>
    <scope>NUCLEOTIDE SEQUENCE [LARGE SCALE GENOMIC DNA]</scope>
    <source>
        <strain evidence="7">Gr-4</strain>
    </source>
</reference>
<dbReference type="GO" id="GO:0003677">
    <property type="term" value="F:DNA binding"/>
    <property type="evidence" value="ECO:0007669"/>
    <property type="project" value="UniProtKB-KW"/>
</dbReference>
<dbReference type="SUPFAM" id="SSF53850">
    <property type="entry name" value="Periplasmic binding protein-like II"/>
    <property type="match status" value="1"/>
</dbReference>
<dbReference type="CDD" id="cd08422">
    <property type="entry name" value="PBP2_CrgA_like"/>
    <property type="match status" value="1"/>
</dbReference>
<dbReference type="Gene3D" id="3.40.190.290">
    <property type="match status" value="1"/>
</dbReference>
<reference evidence="7" key="2">
    <citation type="journal article" date="2020" name="Int. J. Syst. Evol. Microbiol.">
        <title>Genomic insights into a novel species Rhodoferax aquaticus sp. nov., isolated from freshwater.</title>
        <authorList>
            <person name="Li T."/>
            <person name="Zhuo Y."/>
            <person name="Jin C.Z."/>
            <person name="Wu X."/>
            <person name="Ko S.R."/>
            <person name="Jin F.J."/>
            <person name="Ahn C.Y."/>
            <person name="Oh H.M."/>
            <person name="Lee H.G."/>
            <person name="Jin L."/>
        </authorList>
    </citation>
    <scope>NUCLEOTIDE SEQUENCE [LARGE SCALE GENOMIC DNA]</scope>
    <source>
        <strain evidence="7">Gr-4</strain>
    </source>
</reference>
<comment type="similarity">
    <text evidence="1">Belongs to the LysR transcriptional regulatory family.</text>
</comment>
<dbReference type="FunFam" id="3.40.190.290:FF:000001">
    <property type="entry name" value="Transcriptional regulator, LysR family"/>
    <property type="match status" value="1"/>
</dbReference>
<proteinExistence type="inferred from homology"/>
<dbReference type="GO" id="GO:0003700">
    <property type="term" value="F:DNA-binding transcription factor activity"/>
    <property type="evidence" value="ECO:0007669"/>
    <property type="project" value="InterPro"/>
</dbReference>
<keyword evidence="7" id="KW-1185">Reference proteome</keyword>
<dbReference type="FunFam" id="1.10.10.10:FF:000001">
    <property type="entry name" value="LysR family transcriptional regulator"/>
    <property type="match status" value="1"/>
</dbReference>